<dbReference type="GeneID" id="59235285"/>
<keyword evidence="2" id="KW-1185">Reference proteome</keyword>
<organism evidence="1 2">
    <name type="scientific">Zygotorulaspora mrakii</name>
    <name type="common">Zygosaccharomyces mrakii</name>
    <dbReference type="NCBI Taxonomy" id="42260"/>
    <lineage>
        <taxon>Eukaryota</taxon>
        <taxon>Fungi</taxon>
        <taxon>Dikarya</taxon>
        <taxon>Ascomycota</taxon>
        <taxon>Saccharomycotina</taxon>
        <taxon>Saccharomycetes</taxon>
        <taxon>Saccharomycetales</taxon>
        <taxon>Saccharomycetaceae</taxon>
        <taxon>Zygotorulaspora</taxon>
    </lineage>
</organism>
<gene>
    <name evidence="1" type="ORF">HG535_0B06690</name>
</gene>
<sequence length="104" mass="12152">MPNKSDLDQLVNRICKSSRETECSKVLKEIESNNEYITNVQLKKLLKLHDISFKDKCVLPAQSLYDKCNECVIQDGDLQNWAELIDRDVRVLEESIQLIKENKR</sequence>
<dbReference type="KEGG" id="zmk:HG535_0B06690"/>
<dbReference type="RefSeq" id="XP_037143351.1">
    <property type="nucleotide sequence ID" value="XM_037287456.1"/>
</dbReference>
<protein>
    <recommendedName>
        <fullName evidence="3">Biogenesis of lysosome-related organelles complex 1 subunit 1</fullName>
    </recommendedName>
</protein>
<evidence type="ECO:0000313" key="2">
    <source>
        <dbReference type="Proteomes" id="UP000509704"/>
    </source>
</evidence>
<evidence type="ECO:0008006" key="3">
    <source>
        <dbReference type="Google" id="ProtNLM"/>
    </source>
</evidence>
<reference evidence="1 2" key="1">
    <citation type="submission" date="2020-07" db="EMBL/GenBank/DDBJ databases">
        <title>The yeast mating-type switching endonuclease HO is a domesticated member of an unorthodox homing genetic element family.</title>
        <authorList>
            <person name="Coughlan A.Y."/>
            <person name="Lombardi L."/>
            <person name="Braun-Galleani S."/>
            <person name="Martos A.R."/>
            <person name="Galeote V."/>
            <person name="Bigey F."/>
            <person name="Dequin S."/>
            <person name="Byrne K.P."/>
            <person name="Wolfe K.H."/>
        </authorList>
    </citation>
    <scope>NUCLEOTIDE SEQUENCE [LARGE SCALE GENOMIC DNA]</scope>
    <source>
        <strain evidence="1 2">NRRL Y-6702</strain>
    </source>
</reference>
<evidence type="ECO:0000313" key="1">
    <source>
        <dbReference type="EMBL" id="QLG71623.1"/>
    </source>
</evidence>
<accession>A0A7H9AZH3</accession>
<name>A0A7H9AZH3_ZYGMR</name>
<dbReference type="EMBL" id="CP058605">
    <property type="protein sequence ID" value="QLG71623.1"/>
    <property type="molecule type" value="Genomic_DNA"/>
</dbReference>
<dbReference type="AlphaFoldDB" id="A0A7H9AZH3"/>
<proteinExistence type="predicted"/>
<dbReference type="OrthoDB" id="20018at2759"/>
<dbReference type="Proteomes" id="UP000509704">
    <property type="component" value="Chromosome 2"/>
</dbReference>